<dbReference type="Proteomes" id="UP000078512">
    <property type="component" value="Unassembled WGS sequence"/>
</dbReference>
<gene>
    <name evidence="1" type="ORF">K457DRAFT_16502</name>
</gene>
<dbReference type="PROSITE" id="PS50231">
    <property type="entry name" value="RICIN_B_LECTIN"/>
    <property type="match status" value="1"/>
</dbReference>
<evidence type="ECO:0000313" key="1">
    <source>
        <dbReference type="EMBL" id="OAQ32494.1"/>
    </source>
</evidence>
<name>A0A197K7U0_9FUNG</name>
<protein>
    <submittedName>
        <fullName evidence="1">Uncharacterized protein</fullName>
    </submittedName>
</protein>
<dbReference type="Gene3D" id="2.80.10.50">
    <property type="match status" value="1"/>
</dbReference>
<evidence type="ECO:0000313" key="2">
    <source>
        <dbReference type="Proteomes" id="UP000078512"/>
    </source>
</evidence>
<dbReference type="OrthoDB" id="6770063at2759"/>
<reference evidence="1 2" key="1">
    <citation type="submission" date="2016-05" db="EMBL/GenBank/DDBJ databases">
        <title>Genome sequencing reveals origins of a unique bacterial endosymbiosis in the earliest lineages of terrestrial Fungi.</title>
        <authorList>
            <consortium name="DOE Joint Genome Institute"/>
            <person name="Uehling J."/>
            <person name="Gryganskyi A."/>
            <person name="Hameed K."/>
            <person name="Tschaplinski T."/>
            <person name="Misztal P."/>
            <person name="Wu S."/>
            <person name="Desiro A."/>
            <person name="Vande Pol N."/>
            <person name="Du Z.-Y."/>
            <person name="Zienkiewicz A."/>
            <person name="Zienkiewicz K."/>
            <person name="Morin E."/>
            <person name="Tisserant E."/>
            <person name="Splivallo R."/>
            <person name="Hainaut M."/>
            <person name="Henrissat B."/>
            <person name="Ohm R."/>
            <person name="Kuo A."/>
            <person name="Yan J."/>
            <person name="Lipzen A."/>
            <person name="Nolan M."/>
            <person name="Labutti K."/>
            <person name="Barry K."/>
            <person name="Goldstein A."/>
            <person name="Labbe J."/>
            <person name="Schadt C."/>
            <person name="Tuskan G."/>
            <person name="Grigoriev I."/>
            <person name="Martin F."/>
            <person name="Vilgalys R."/>
            <person name="Bonito G."/>
        </authorList>
    </citation>
    <scope>NUCLEOTIDE SEQUENCE [LARGE SCALE GENOMIC DNA]</scope>
    <source>
        <strain evidence="1 2">AG-77</strain>
    </source>
</reference>
<proteinExistence type="predicted"/>
<dbReference type="AlphaFoldDB" id="A0A197K7U0"/>
<dbReference type="InterPro" id="IPR035992">
    <property type="entry name" value="Ricin_B-like_lectins"/>
</dbReference>
<sequence>MKTVGVFAQFWKILYDAKGAPTWSSGAFHGSADAFRVKALFWQFRDGHMFLTDLDGRTAWASAITRTHTNVQIQAKNQDGSRSGYCAQSMTWNAGNGAAVLLMPCSDDPYQHWDIYTDGTIRNRKRRPSRYRM</sequence>
<accession>A0A197K7U0</accession>
<keyword evidence="2" id="KW-1185">Reference proteome</keyword>
<dbReference type="EMBL" id="KV442025">
    <property type="protein sequence ID" value="OAQ32494.1"/>
    <property type="molecule type" value="Genomic_DNA"/>
</dbReference>
<dbReference type="SUPFAM" id="SSF50370">
    <property type="entry name" value="Ricin B-like lectins"/>
    <property type="match status" value="1"/>
</dbReference>
<organism evidence="1 2">
    <name type="scientific">Linnemannia elongata AG-77</name>
    <dbReference type="NCBI Taxonomy" id="1314771"/>
    <lineage>
        <taxon>Eukaryota</taxon>
        <taxon>Fungi</taxon>
        <taxon>Fungi incertae sedis</taxon>
        <taxon>Mucoromycota</taxon>
        <taxon>Mortierellomycotina</taxon>
        <taxon>Mortierellomycetes</taxon>
        <taxon>Mortierellales</taxon>
        <taxon>Mortierellaceae</taxon>
        <taxon>Linnemannia</taxon>
    </lineage>
</organism>